<dbReference type="OrthoDB" id="9966442at2"/>
<dbReference type="EMBL" id="JGZR01000006">
    <property type="protein sequence ID" value="KFJ03989.1"/>
    <property type="molecule type" value="Genomic_DNA"/>
</dbReference>
<comment type="caution">
    <text evidence="1">The sequence shown here is derived from an EMBL/GenBank/DDBJ whole genome shotgun (WGS) entry which is preliminary data.</text>
</comment>
<dbReference type="AlphaFoldDB" id="A0A087E888"/>
<proteinExistence type="predicted"/>
<dbReference type="eggNOG" id="ENOG50310N4">
    <property type="taxonomic scope" value="Bacteria"/>
</dbReference>
<accession>A0A087E888</accession>
<keyword evidence="2" id="KW-1185">Reference proteome</keyword>
<organism evidence="1 2">
    <name type="scientific">Bifidobacterium subtile</name>
    <dbReference type="NCBI Taxonomy" id="77635"/>
    <lineage>
        <taxon>Bacteria</taxon>
        <taxon>Bacillati</taxon>
        <taxon>Actinomycetota</taxon>
        <taxon>Actinomycetes</taxon>
        <taxon>Bifidobacteriales</taxon>
        <taxon>Bifidobacteriaceae</taxon>
        <taxon>Bifidobacterium</taxon>
    </lineage>
</organism>
<dbReference type="RefSeq" id="WP_033502607.1">
    <property type="nucleotide sequence ID" value="NZ_CP062939.1"/>
</dbReference>
<gene>
    <name evidence="1" type="ORF">BISU_0465</name>
</gene>
<reference evidence="1 2" key="1">
    <citation type="submission" date="2014-03" db="EMBL/GenBank/DDBJ databases">
        <title>Genomics of Bifidobacteria.</title>
        <authorList>
            <person name="Ventura M."/>
            <person name="Milani C."/>
            <person name="Lugli G.A."/>
        </authorList>
    </citation>
    <scope>NUCLEOTIDE SEQUENCE [LARGE SCALE GENOMIC DNA]</scope>
    <source>
        <strain evidence="1 2">LMG 11597</strain>
    </source>
</reference>
<protein>
    <submittedName>
        <fullName evidence="1">Uncharacterized protein</fullName>
    </submittedName>
</protein>
<dbReference type="Proteomes" id="UP000029055">
    <property type="component" value="Unassembled WGS sequence"/>
</dbReference>
<evidence type="ECO:0000313" key="2">
    <source>
        <dbReference type="Proteomes" id="UP000029055"/>
    </source>
</evidence>
<sequence>MMHEKITQAKLKARTMGVDPELLTAVEQTYGAKTIEEYVHNYSVSTYPTMHEYLEDLLMPLDGIIGLHDESQLQQEKGNDNSNNNQ</sequence>
<name>A0A087E888_9BIFI</name>
<evidence type="ECO:0000313" key="1">
    <source>
        <dbReference type="EMBL" id="KFJ03989.1"/>
    </source>
</evidence>
<dbReference type="STRING" id="77635.BISU_0465"/>